<name>A0A8J6A7T5_GALPY</name>
<evidence type="ECO:0000256" key="1">
    <source>
        <dbReference type="SAM" id="MobiDB-lite"/>
    </source>
</evidence>
<protein>
    <submittedName>
        <fullName evidence="2">Nuclease-sensitive element-binding protein 1</fullName>
    </submittedName>
</protein>
<dbReference type="Proteomes" id="UP000700334">
    <property type="component" value="Unassembled WGS sequence"/>
</dbReference>
<proteinExistence type="predicted"/>
<dbReference type="EMBL" id="JAGFMF010012145">
    <property type="protein sequence ID" value="KAG8506794.1"/>
    <property type="molecule type" value="Genomic_DNA"/>
</dbReference>
<feature type="compositionally biased region" description="Basic and acidic residues" evidence="1">
    <location>
        <begin position="114"/>
        <end position="125"/>
    </location>
</feature>
<organism evidence="2 3">
    <name type="scientific">Galemys pyrenaicus</name>
    <name type="common">Iberian desman</name>
    <name type="synonym">Pyrenean desman</name>
    <dbReference type="NCBI Taxonomy" id="202257"/>
    <lineage>
        <taxon>Eukaryota</taxon>
        <taxon>Metazoa</taxon>
        <taxon>Chordata</taxon>
        <taxon>Craniata</taxon>
        <taxon>Vertebrata</taxon>
        <taxon>Euteleostomi</taxon>
        <taxon>Mammalia</taxon>
        <taxon>Eutheria</taxon>
        <taxon>Laurasiatheria</taxon>
        <taxon>Eulipotyphla</taxon>
        <taxon>Talpidae</taxon>
        <taxon>Galemys</taxon>
    </lineage>
</organism>
<reference evidence="2" key="1">
    <citation type="journal article" date="2021" name="Evol. Appl.">
        <title>The genome of the Pyrenean desman and the effects of bottlenecks and inbreeding on the genomic landscape of an endangered species.</title>
        <authorList>
            <person name="Escoda L."/>
            <person name="Castresana J."/>
        </authorList>
    </citation>
    <scope>NUCLEOTIDE SEQUENCE</scope>
    <source>
        <strain evidence="2">IBE-C5619</strain>
    </source>
</reference>
<comment type="caution">
    <text evidence="2">The sequence shown here is derived from an EMBL/GenBank/DDBJ whole genome shotgun (WGS) entry which is preliminary data.</text>
</comment>
<keyword evidence="3" id="KW-1185">Reference proteome</keyword>
<feature type="region of interest" description="Disordered" evidence="1">
    <location>
        <begin position="69"/>
        <end position="200"/>
    </location>
</feature>
<evidence type="ECO:0000313" key="3">
    <source>
        <dbReference type="Proteomes" id="UP000700334"/>
    </source>
</evidence>
<feature type="compositionally biased region" description="Basic and acidic residues" evidence="1">
    <location>
        <begin position="181"/>
        <end position="199"/>
    </location>
</feature>
<dbReference type="AlphaFoldDB" id="A0A8J6A7T5"/>
<accession>A0A8J6A7T5</accession>
<sequence length="279" mass="30662">EELLCRSGLQQLPHPAASTISTADTKPITLCSSAESRNDTKEDVFVYQTATKNNPRKCLHLVGNRETVGRRGVETAHGTGPGLSRGGSKHTSDQNLPRHNPHHRGPCKYPQNYHKSESGEKKEGSEGTPQARPNSAGPTVDHGSPLLPAETLRASNHGIPTPCAGRQDGTVIPRSPSGQKLPREDSKKDQENQGDEPKIRSHLNFDATATSVTDTDTQEALNHKMGKRQKQLIHQLRMLLPELSRARLSKYQPTTFAIIWFTYLTGNGYGIHHKKRAKG</sequence>
<feature type="non-terminal residue" evidence="2">
    <location>
        <position position="279"/>
    </location>
</feature>
<feature type="region of interest" description="Disordered" evidence="1">
    <location>
        <begin position="1"/>
        <end position="20"/>
    </location>
</feature>
<evidence type="ECO:0000313" key="2">
    <source>
        <dbReference type="EMBL" id="KAG8506794.1"/>
    </source>
</evidence>
<gene>
    <name evidence="2" type="ORF">J0S82_005193</name>
</gene>